<dbReference type="EMBL" id="JAHQIW010002390">
    <property type="protein sequence ID" value="KAJ1355210.1"/>
    <property type="molecule type" value="Genomic_DNA"/>
</dbReference>
<evidence type="ECO:0000313" key="2">
    <source>
        <dbReference type="EMBL" id="KAJ1355212.1"/>
    </source>
</evidence>
<gene>
    <name evidence="1" type="ORF">KIN20_012532</name>
    <name evidence="2" type="ORF">KIN20_012535</name>
</gene>
<proteinExistence type="predicted"/>
<protein>
    <submittedName>
        <fullName evidence="1">Uncharacterized protein</fullName>
    </submittedName>
</protein>
<dbReference type="Proteomes" id="UP001196413">
    <property type="component" value="Unassembled WGS sequence"/>
</dbReference>
<name>A0AAD5QN79_PARTN</name>
<keyword evidence="3" id="KW-1185">Reference proteome</keyword>
<evidence type="ECO:0000313" key="3">
    <source>
        <dbReference type="Proteomes" id="UP001196413"/>
    </source>
</evidence>
<dbReference type="AlphaFoldDB" id="A0AAD5QN79"/>
<organism evidence="1 3">
    <name type="scientific">Parelaphostrongylus tenuis</name>
    <name type="common">Meningeal worm</name>
    <dbReference type="NCBI Taxonomy" id="148309"/>
    <lineage>
        <taxon>Eukaryota</taxon>
        <taxon>Metazoa</taxon>
        <taxon>Ecdysozoa</taxon>
        <taxon>Nematoda</taxon>
        <taxon>Chromadorea</taxon>
        <taxon>Rhabditida</taxon>
        <taxon>Rhabditina</taxon>
        <taxon>Rhabditomorpha</taxon>
        <taxon>Strongyloidea</taxon>
        <taxon>Metastrongylidae</taxon>
        <taxon>Parelaphostrongylus</taxon>
    </lineage>
</organism>
<sequence>MLASELQGTKYLNQHSFPVLGFALPVKADRSGAQEFNAIANLGSANQDTSPRLTHVDHKCYRSWKCADAEDDRQSFIIRFPIKARNADLYSEQLS</sequence>
<evidence type="ECO:0000313" key="1">
    <source>
        <dbReference type="EMBL" id="KAJ1355210.1"/>
    </source>
</evidence>
<reference evidence="1" key="1">
    <citation type="submission" date="2021-06" db="EMBL/GenBank/DDBJ databases">
        <title>Parelaphostrongylus tenuis whole genome reference sequence.</title>
        <authorList>
            <person name="Garwood T.J."/>
            <person name="Larsen P.A."/>
            <person name="Fountain-Jones N.M."/>
            <person name="Garbe J.R."/>
            <person name="Macchietto M.G."/>
            <person name="Kania S.A."/>
            <person name="Gerhold R.W."/>
            <person name="Richards J.E."/>
            <person name="Wolf T.M."/>
        </authorList>
    </citation>
    <scope>NUCLEOTIDE SEQUENCE</scope>
    <source>
        <strain evidence="1">MNPRO001-30</strain>
        <tissue evidence="1">Meninges</tissue>
    </source>
</reference>
<dbReference type="EMBL" id="JAHQIW010002391">
    <property type="protein sequence ID" value="KAJ1355212.1"/>
    <property type="molecule type" value="Genomic_DNA"/>
</dbReference>
<accession>A0AAD5QN79</accession>
<comment type="caution">
    <text evidence="1">The sequence shown here is derived from an EMBL/GenBank/DDBJ whole genome shotgun (WGS) entry which is preliminary data.</text>
</comment>